<dbReference type="Proteomes" id="UP000051181">
    <property type="component" value="Unassembled WGS sequence"/>
</dbReference>
<evidence type="ECO:0000313" key="1">
    <source>
        <dbReference type="EMBL" id="KRK19102.1"/>
    </source>
</evidence>
<dbReference type="PATRIC" id="fig|913848.6.peg.1177"/>
<dbReference type="GeneID" id="65915892"/>
<proteinExistence type="predicted"/>
<reference evidence="1 2" key="1">
    <citation type="journal article" date="2015" name="Genome Announc.">
        <title>Expanding the biotechnology potential of lactobacilli through comparative genomics of 213 strains and associated genera.</title>
        <authorList>
            <person name="Sun Z."/>
            <person name="Harris H.M."/>
            <person name="McCann A."/>
            <person name="Guo C."/>
            <person name="Argimon S."/>
            <person name="Zhang W."/>
            <person name="Yang X."/>
            <person name="Jeffery I.B."/>
            <person name="Cooney J.C."/>
            <person name="Kagawa T.F."/>
            <person name="Liu W."/>
            <person name="Song Y."/>
            <person name="Salvetti E."/>
            <person name="Wrobel A."/>
            <person name="Rasinkangas P."/>
            <person name="Parkhill J."/>
            <person name="Rea M.C."/>
            <person name="O'Sullivan O."/>
            <person name="Ritari J."/>
            <person name="Douillard F.P."/>
            <person name="Paul Ross R."/>
            <person name="Yang R."/>
            <person name="Briner A.E."/>
            <person name="Felis G.E."/>
            <person name="de Vos W.M."/>
            <person name="Barrangou R."/>
            <person name="Klaenhammer T.R."/>
            <person name="Caufield P.W."/>
            <person name="Cui Y."/>
            <person name="Zhang H."/>
            <person name="O'Toole P.W."/>
        </authorList>
    </citation>
    <scope>NUCLEOTIDE SEQUENCE [LARGE SCALE GENOMIC DNA]</scope>
    <source>
        <strain evidence="1 2">DSM 20001</strain>
    </source>
</reference>
<dbReference type="InterPro" id="IPR021462">
    <property type="entry name" value="DUF3114"/>
</dbReference>
<name>A0A0R1FC37_9LACO</name>
<dbReference type="eggNOG" id="ENOG503357U">
    <property type="taxonomic scope" value="Bacteria"/>
</dbReference>
<evidence type="ECO:0008006" key="3">
    <source>
        <dbReference type="Google" id="ProtNLM"/>
    </source>
</evidence>
<evidence type="ECO:0000313" key="2">
    <source>
        <dbReference type="Proteomes" id="UP000051181"/>
    </source>
</evidence>
<protein>
    <recommendedName>
        <fullName evidence="3">DUF3114 domain-containing protein</fullName>
    </recommendedName>
</protein>
<organism evidence="1 2">
    <name type="scientific">Loigolactobacillus coryniformis subsp. coryniformis KCTC 3167 = DSM 20001</name>
    <dbReference type="NCBI Taxonomy" id="913848"/>
    <lineage>
        <taxon>Bacteria</taxon>
        <taxon>Bacillati</taxon>
        <taxon>Bacillota</taxon>
        <taxon>Bacilli</taxon>
        <taxon>Lactobacillales</taxon>
        <taxon>Lactobacillaceae</taxon>
        <taxon>Loigolactobacillus</taxon>
    </lineage>
</organism>
<gene>
    <name evidence="1" type="ORF">FD22_GL001140</name>
</gene>
<comment type="caution">
    <text evidence="1">The sequence shown here is derived from an EMBL/GenBank/DDBJ whole genome shotgun (WGS) entry which is preliminary data.</text>
</comment>
<accession>A0A0R1FC37</accession>
<dbReference type="AlphaFoldDB" id="A0A0R1FC37"/>
<dbReference type="Pfam" id="PF11311">
    <property type="entry name" value="DUF3114"/>
    <property type="match status" value="1"/>
</dbReference>
<dbReference type="EMBL" id="AZCN01000003">
    <property type="protein sequence ID" value="KRK19102.1"/>
    <property type="molecule type" value="Genomic_DNA"/>
</dbReference>
<dbReference type="RefSeq" id="WP_010011375.1">
    <property type="nucleotide sequence ID" value="NZ_AZCN01000003.1"/>
</dbReference>
<sequence length="271" mass="31729">MKVGSLAYTEQLQQEFISNATPQHCQALLKQLFRQLGAYFDSHGDLKLTNKFASSLNPQSSFFRVLAQIVQTAFPAGLAAGPNATLALRRMVHQLRYYLDLINVHYLRQRYPTAKNDWARLVAFDIDCYHAQQPMSRPEPARLHNKLDRQLNLPLTPGWNIKRVYGFHVEFILDQAGNFMYLDLTDIGQADPGQIINCSSFNYAERNDNIHRKLDVYYNTPTTRSKDPWLRTFWLQSTRSPAKQNRYNQLRETKRQLAFQLERWYRRVINS</sequence>